<dbReference type="PANTHER" id="PTHR45989">
    <property type="entry name" value="TRANSLATION INITIATION FACTOR EIF-2B SUBUNIT GAMMA"/>
    <property type="match status" value="1"/>
</dbReference>
<evidence type="ECO:0000313" key="10">
    <source>
        <dbReference type="EMBL" id="ELA41388.1"/>
    </source>
</evidence>
<comment type="subunit">
    <text evidence="8">Component of the translation initiation factor 2B (eIF2B) complex which is a heterodecamer of two sets of five different subunits: alpha, beta, gamma, delta and epsilon. Subunits alpha, beta and delta comprise a regulatory subcomplex and subunits epsilon and gamma comprise a catalytic subcomplex. Within the complex, the hexameric regulatory complex resides at the center, with the two heterodimeric catalytic subcomplexes bound on opposite sides.</text>
</comment>
<evidence type="ECO:0000256" key="2">
    <source>
        <dbReference type="ARBA" id="ARBA00007878"/>
    </source>
</evidence>
<name>L2GKH6_VITCO</name>
<dbReference type="InterPro" id="IPR051960">
    <property type="entry name" value="eIF2B_gamma"/>
</dbReference>
<keyword evidence="5" id="KW-0648">Protein biosynthesis</keyword>
<dbReference type="AlphaFoldDB" id="L2GKH6"/>
<dbReference type="GO" id="GO:0005851">
    <property type="term" value="C:eukaryotic translation initiation factor 2B complex"/>
    <property type="evidence" value="ECO:0007669"/>
    <property type="project" value="TreeGrafter"/>
</dbReference>
<dbReference type="HOGENOM" id="CLU_049753_0_0_1"/>
<evidence type="ECO:0000256" key="3">
    <source>
        <dbReference type="ARBA" id="ARBA00022490"/>
    </source>
</evidence>
<dbReference type="STRING" id="993615.L2GKH6"/>
<dbReference type="PANTHER" id="PTHR45989:SF1">
    <property type="entry name" value="TRANSLATION INITIATION FACTOR EIF-2B SUBUNIT GAMMA"/>
    <property type="match status" value="1"/>
</dbReference>
<dbReference type="InterPro" id="IPR056729">
    <property type="entry name" value="GMPPB_C"/>
</dbReference>
<dbReference type="InterPro" id="IPR029044">
    <property type="entry name" value="Nucleotide-diphossugar_trans"/>
</dbReference>
<gene>
    <name evidence="10" type="ORF">VICG_01629</name>
</gene>
<evidence type="ECO:0000259" key="9">
    <source>
        <dbReference type="Pfam" id="PF25087"/>
    </source>
</evidence>
<dbReference type="GeneID" id="19882339"/>
<evidence type="ECO:0000256" key="7">
    <source>
        <dbReference type="ARBA" id="ARBA00044229"/>
    </source>
</evidence>
<dbReference type="InParanoid" id="L2GKH6"/>
<dbReference type="OMA" id="SCKIRRC"/>
<proteinExistence type="inferred from homology"/>
<dbReference type="GO" id="GO:0005085">
    <property type="term" value="F:guanyl-nucleotide exchange factor activity"/>
    <property type="evidence" value="ECO:0007669"/>
    <property type="project" value="TreeGrafter"/>
</dbReference>
<comment type="similarity">
    <text evidence="2">Belongs to the eIF-2B gamma/epsilon subunits family.</text>
</comment>
<dbReference type="GO" id="GO:0002183">
    <property type="term" value="P:cytoplasmic translational initiation"/>
    <property type="evidence" value="ECO:0007669"/>
    <property type="project" value="TreeGrafter"/>
</dbReference>
<reference evidence="11" key="1">
    <citation type="submission" date="2011-05" db="EMBL/GenBank/DDBJ databases">
        <title>The genome sequence of Vittaforma corneae strain ATCC 50505.</title>
        <authorList>
            <consortium name="The Broad Institute Genome Sequencing Platform"/>
            <person name="Cuomo C."/>
            <person name="Didier E."/>
            <person name="Bowers L."/>
            <person name="Young S.K."/>
            <person name="Zeng Q."/>
            <person name="Gargeya S."/>
            <person name="Fitzgerald M."/>
            <person name="Haas B."/>
            <person name="Abouelleil A."/>
            <person name="Alvarado L."/>
            <person name="Arachchi H.M."/>
            <person name="Berlin A."/>
            <person name="Chapman S.B."/>
            <person name="Gearin G."/>
            <person name="Goldberg J."/>
            <person name="Griggs A."/>
            <person name="Gujja S."/>
            <person name="Hansen M."/>
            <person name="Heiman D."/>
            <person name="Howarth C."/>
            <person name="Larimer J."/>
            <person name="Lui A."/>
            <person name="MacDonald P.J.P."/>
            <person name="McCowen C."/>
            <person name="Montmayeur A."/>
            <person name="Murphy C."/>
            <person name="Neiman D."/>
            <person name="Pearson M."/>
            <person name="Priest M."/>
            <person name="Roberts A."/>
            <person name="Saif S."/>
            <person name="Shea T."/>
            <person name="Sisk P."/>
            <person name="Stolte C."/>
            <person name="Sykes S."/>
            <person name="Wortman J."/>
            <person name="Nusbaum C."/>
            <person name="Birren B."/>
        </authorList>
    </citation>
    <scope>NUCLEOTIDE SEQUENCE [LARGE SCALE GENOMIC DNA]</scope>
    <source>
        <strain evidence="11">ATCC 50505</strain>
    </source>
</reference>
<dbReference type="RefSeq" id="XP_007605074.1">
    <property type="nucleotide sequence ID" value="XM_007605012.1"/>
</dbReference>
<dbReference type="EMBL" id="JH370145">
    <property type="protein sequence ID" value="ELA41388.1"/>
    <property type="molecule type" value="Genomic_DNA"/>
</dbReference>
<dbReference type="GO" id="GO:0003743">
    <property type="term" value="F:translation initiation factor activity"/>
    <property type="evidence" value="ECO:0007669"/>
    <property type="project" value="UniProtKB-KW"/>
</dbReference>
<keyword evidence="4" id="KW-0396">Initiation factor</keyword>
<dbReference type="Pfam" id="PF25087">
    <property type="entry name" value="GMPPB_C"/>
    <property type="match status" value="1"/>
</dbReference>
<evidence type="ECO:0000256" key="5">
    <source>
        <dbReference type="ARBA" id="ARBA00022917"/>
    </source>
</evidence>
<organism evidence="10 11">
    <name type="scientific">Vittaforma corneae (strain ATCC 50505)</name>
    <name type="common">Microsporidian parasite</name>
    <name type="synonym">Nosema corneum</name>
    <dbReference type="NCBI Taxonomy" id="993615"/>
    <lineage>
        <taxon>Eukaryota</taxon>
        <taxon>Fungi</taxon>
        <taxon>Fungi incertae sedis</taxon>
        <taxon>Microsporidia</taxon>
        <taxon>Nosematidae</taxon>
        <taxon>Vittaforma</taxon>
    </lineage>
</organism>
<dbReference type="Gene3D" id="3.90.550.10">
    <property type="entry name" value="Spore Coat Polysaccharide Biosynthesis Protein SpsA, Chain A"/>
    <property type="match status" value="1"/>
</dbReference>
<evidence type="ECO:0000313" key="11">
    <source>
        <dbReference type="Proteomes" id="UP000011082"/>
    </source>
</evidence>
<comment type="subcellular location">
    <subcellularLocation>
        <location evidence="1">Cytoplasm</location>
        <location evidence="1">Cytosol</location>
    </subcellularLocation>
</comment>
<dbReference type="OrthoDB" id="10250549at2759"/>
<dbReference type="VEuPathDB" id="MicrosporidiaDB:VICG_01629"/>
<dbReference type="Gene3D" id="2.160.10.10">
    <property type="entry name" value="Hexapeptide repeat proteins"/>
    <property type="match status" value="1"/>
</dbReference>
<evidence type="ECO:0000256" key="1">
    <source>
        <dbReference type="ARBA" id="ARBA00004514"/>
    </source>
</evidence>
<evidence type="ECO:0000256" key="6">
    <source>
        <dbReference type="ARBA" id="ARBA00044196"/>
    </source>
</evidence>
<keyword evidence="11" id="KW-1185">Reference proteome</keyword>
<accession>L2GKH6</accession>
<evidence type="ECO:0000256" key="8">
    <source>
        <dbReference type="ARBA" id="ARBA00046432"/>
    </source>
</evidence>
<dbReference type="GO" id="GO:0005829">
    <property type="term" value="C:cytosol"/>
    <property type="evidence" value="ECO:0007669"/>
    <property type="project" value="UniProtKB-SubCell"/>
</dbReference>
<keyword evidence="3" id="KW-0963">Cytoplasm</keyword>
<dbReference type="SUPFAM" id="SSF53448">
    <property type="entry name" value="Nucleotide-diphospho-sugar transferases"/>
    <property type="match status" value="1"/>
</dbReference>
<feature type="domain" description="Mannose-1-phosphate guanyltransferase C-terminal" evidence="9">
    <location>
        <begin position="245"/>
        <end position="314"/>
    </location>
</feature>
<protein>
    <recommendedName>
        <fullName evidence="6">Translation initiation factor eIF2B subunit gamma</fullName>
    </recommendedName>
    <alternativeName>
        <fullName evidence="7">eIF2B GDP-GTP exchange factor subunit gamma</fullName>
    </alternativeName>
</protein>
<sequence length="335" mass="38389">MKMDCVIILGPSGEFHPLVTEEFPKFTLPFMNTPLINLSLNYLVPFASKFFIVCLEKHVKTVNEILECAVPIEFITTTSYEGMGFIINILKPRIKTSHFIMCKGDIYGLEPLKALLESFIKSNDDLYVSISKSSKESPIMCIDTMNYLKMYNSNEIPLLKNQKYLVTIEYYIKDFFIFKTSGLGTLDNSLYCFKNNVLPFLIQNKLRIRVGENMIVQIRSMEDYLSQLDFKNHLLGSLESYVYNLVDPECHLADNIEIEDSVIGANVIIGDGCVVKRSIIMDDAVIQNDCHIESCIVGRGCVIYYKSELRDCKVANKRDFKHTIKAFSNVFTNEW</sequence>
<evidence type="ECO:0000256" key="4">
    <source>
        <dbReference type="ARBA" id="ARBA00022540"/>
    </source>
</evidence>
<dbReference type="Proteomes" id="UP000011082">
    <property type="component" value="Unassembled WGS sequence"/>
</dbReference>